<proteinExistence type="inferred from homology"/>
<evidence type="ECO:0000313" key="5">
    <source>
        <dbReference type="Ensembl" id="ENSCSAVP00000003937.1"/>
    </source>
</evidence>
<keyword evidence="6" id="KW-1185">Reference proteome</keyword>
<reference evidence="6" key="1">
    <citation type="submission" date="2003-08" db="EMBL/GenBank/DDBJ databases">
        <authorList>
            <person name="Birren B."/>
            <person name="Nusbaum C."/>
            <person name="Abebe A."/>
            <person name="Abouelleil A."/>
            <person name="Adekoya E."/>
            <person name="Ait-zahra M."/>
            <person name="Allen N."/>
            <person name="Allen T."/>
            <person name="An P."/>
            <person name="Anderson M."/>
            <person name="Anderson S."/>
            <person name="Arachchi H."/>
            <person name="Armbruster J."/>
            <person name="Bachantsang P."/>
            <person name="Baldwin J."/>
            <person name="Barry A."/>
            <person name="Bayul T."/>
            <person name="Blitshsteyn B."/>
            <person name="Bloom T."/>
            <person name="Blye J."/>
            <person name="Boguslavskiy L."/>
            <person name="Borowsky M."/>
            <person name="Boukhgalter B."/>
            <person name="Brunache A."/>
            <person name="Butler J."/>
            <person name="Calixte N."/>
            <person name="Calvo S."/>
            <person name="Camarata J."/>
            <person name="Campo K."/>
            <person name="Chang J."/>
            <person name="Cheshatsang Y."/>
            <person name="Citroen M."/>
            <person name="Collymore A."/>
            <person name="Considine T."/>
            <person name="Cook A."/>
            <person name="Cooke P."/>
            <person name="Corum B."/>
            <person name="Cuomo C."/>
            <person name="David R."/>
            <person name="Dawoe T."/>
            <person name="Degray S."/>
            <person name="Dodge S."/>
            <person name="Dooley K."/>
            <person name="Dorje P."/>
            <person name="Dorjee K."/>
            <person name="Dorris L."/>
            <person name="Duffey N."/>
            <person name="Dupes A."/>
            <person name="Elkins T."/>
            <person name="Engels R."/>
            <person name="Erickson J."/>
            <person name="Farina A."/>
            <person name="Faro S."/>
            <person name="Ferreira P."/>
            <person name="Fischer H."/>
            <person name="Fitzgerald M."/>
            <person name="Foley K."/>
            <person name="Gage D."/>
            <person name="Galagan J."/>
            <person name="Gearin G."/>
            <person name="Gnerre S."/>
            <person name="Gnirke A."/>
            <person name="Goyette A."/>
            <person name="Graham J."/>
            <person name="Grandbois E."/>
            <person name="Gyaltsen K."/>
            <person name="Hafez N."/>
            <person name="Hagopian D."/>
            <person name="Hagos B."/>
            <person name="Hall J."/>
            <person name="Hatcher B."/>
            <person name="Heller A."/>
            <person name="Higgins H."/>
            <person name="Honan T."/>
            <person name="Horn A."/>
            <person name="Houde N."/>
            <person name="Hughes L."/>
            <person name="Hulme W."/>
            <person name="Husby E."/>
            <person name="Iliev I."/>
            <person name="Jaffe D."/>
            <person name="Jones C."/>
            <person name="Kamal M."/>
            <person name="Kamat A."/>
            <person name="Kamvysselis M."/>
            <person name="Karlsson E."/>
            <person name="Kells C."/>
            <person name="Kieu A."/>
            <person name="Kisner P."/>
            <person name="Kodira C."/>
            <person name="Kulbokas E."/>
            <person name="Labutti K."/>
            <person name="Lama D."/>
            <person name="Landers T."/>
            <person name="Leger J."/>
            <person name="Levine S."/>
            <person name="Lewis D."/>
            <person name="Lewis T."/>
            <person name="Lindblad-toh K."/>
            <person name="Liu X."/>
            <person name="Lokyitsang T."/>
            <person name="Lokyitsang Y."/>
            <person name="Lucien O."/>
            <person name="Lui A."/>
            <person name="Ma L.J."/>
            <person name="Mabbitt R."/>
            <person name="Macdonald J."/>
            <person name="Maclean C."/>
            <person name="Major J."/>
            <person name="Manning J."/>
            <person name="Marabella R."/>
            <person name="Maru K."/>
            <person name="Matthews C."/>
            <person name="Mauceli E."/>
            <person name="Mccarthy M."/>
            <person name="Mcdonough S."/>
            <person name="Mcghee T."/>
            <person name="Meldrim J."/>
            <person name="Meneus L."/>
            <person name="Mesirov J."/>
            <person name="Mihalev A."/>
            <person name="Mihova T."/>
            <person name="Mikkelsen T."/>
            <person name="Mlenga V."/>
            <person name="Moru K."/>
            <person name="Mozes J."/>
            <person name="Mulrain L."/>
            <person name="Munson G."/>
            <person name="Naylor J."/>
            <person name="Newes C."/>
            <person name="Nguyen C."/>
            <person name="Nguyen N."/>
            <person name="Nguyen T."/>
            <person name="Nicol R."/>
            <person name="Nielsen C."/>
            <person name="Nizzari M."/>
            <person name="Norbu C."/>
            <person name="Norbu N."/>
            <person name="O'donnell P."/>
            <person name="Okoawo O."/>
            <person name="O'leary S."/>
            <person name="Omotosho B."/>
            <person name="O'neill K."/>
            <person name="Osman S."/>
            <person name="Parker S."/>
            <person name="Perrin D."/>
            <person name="Phunkhang P."/>
            <person name="Piqani B."/>
            <person name="Purcell S."/>
            <person name="Rachupka T."/>
            <person name="Ramasamy U."/>
            <person name="Rameau R."/>
            <person name="Ray V."/>
            <person name="Raymond C."/>
            <person name="Retta R."/>
            <person name="Richardson S."/>
            <person name="Rise C."/>
            <person name="Rodriguez J."/>
            <person name="Rogers J."/>
            <person name="Rogov P."/>
            <person name="Rutman M."/>
            <person name="Schupbach R."/>
            <person name="Seaman C."/>
            <person name="Settipalli S."/>
            <person name="Sharpe T."/>
            <person name="Sheridan J."/>
            <person name="Sherpa N."/>
            <person name="Shi J."/>
            <person name="Smirnov S."/>
            <person name="Smith C."/>
            <person name="Sougnez C."/>
            <person name="Spencer B."/>
            <person name="Stalker J."/>
            <person name="Stange-thomann N."/>
            <person name="Stavropoulos S."/>
            <person name="Stetson K."/>
            <person name="Stone C."/>
            <person name="Stone S."/>
            <person name="Stubbs M."/>
            <person name="Talamas J."/>
            <person name="Tchuinga P."/>
            <person name="Tenzing P."/>
            <person name="Tesfaye S."/>
            <person name="Theodore J."/>
            <person name="Thoulutsang Y."/>
            <person name="Topham K."/>
            <person name="Towey S."/>
            <person name="Tsamla T."/>
            <person name="Tsomo N."/>
            <person name="Vallee D."/>
            <person name="Vassiliev H."/>
            <person name="Venkataraman V."/>
            <person name="Vinson J."/>
            <person name="Vo A."/>
            <person name="Wade C."/>
            <person name="Wang S."/>
            <person name="Wangchuk T."/>
            <person name="Wangdi T."/>
            <person name="Whittaker C."/>
            <person name="Wilkinson J."/>
            <person name="Wu Y."/>
            <person name="Wyman D."/>
            <person name="Yadav S."/>
            <person name="Yang S."/>
            <person name="Yang X."/>
            <person name="Yeager S."/>
            <person name="Yee E."/>
            <person name="Young G."/>
            <person name="Zainoun J."/>
            <person name="Zembeck L."/>
            <person name="Zimmer A."/>
            <person name="Zody M."/>
            <person name="Lander E."/>
        </authorList>
    </citation>
    <scope>NUCLEOTIDE SEQUENCE [LARGE SCALE GENOMIC DNA]</scope>
</reference>
<dbReference type="InterPro" id="IPR008978">
    <property type="entry name" value="HSP20-like_chaperone"/>
</dbReference>
<dbReference type="Proteomes" id="UP000007875">
    <property type="component" value="Unassembled WGS sequence"/>
</dbReference>
<organism evidence="5 6">
    <name type="scientific">Ciona savignyi</name>
    <name type="common">Pacific transparent sea squirt</name>
    <dbReference type="NCBI Taxonomy" id="51511"/>
    <lineage>
        <taxon>Eukaryota</taxon>
        <taxon>Metazoa</taxon>
        <taxon>Chordata</taxon>
        <taxon>Tunicata</taxon>
        <taxon>Ascidiacea</taxon>
        <taxon>Phlebobranchia</taxon>
        <taxon>Cionidae</taxon>
        <taxon>Ciona</taxon>
    </lineage>
</organism>
<dbReference type="Gene3D" id="2.60.40.790">
    <property type="match status" value="1"/>
</dbReference>
<dbReference type="GO" id="GO:0005654">
    <property type="term" value="C:nucleoplasm"/>
    <property type="evidence" value="ECO:0007669"/>
    <property type="project" value="TreeGrafter"/>
</dbReference>
<evidence type="ECO:0000256" key="2">
    <source>
        <dbReference type="ARBA" id="ARBA00013750"/>
    </source>
</evidence>
<dbReference type="HOGENOM" id="CLU_030217_0_0_1"/>
<dbReference type="InterPro" id="IPR048696">
    <property type="entry name" value="SHQ1-like_CS"/>
</dbReference>
<dbReference type="PANTHER" id="PTHR12967:SF0">
    <property type="entry name" value="PROTEIN SHQ1 HOMOLOG"/>
    <property type="match status" value="1"/>
</dbReference>
<evidence type="ECO:0000256" key="3">
    <source>
        <dbReference type="SAM" id="Coils"/>
    </source>
</evidence>
<comment type="similarity">
    <text evidence="1">Belongs to the SHQ1 family.</text>
</comment>
<dbReference type="GO" id="GO:0005737">
    <property type="term" value="C:cytoplasm"/>
    <property type="evidence" value="ECO:0007669"/>
    <property type="project" value="TreeGrafter"/>
</dbReference>
<keyword evidence="3" id="KW-0175">Coiled coil</keyword>
<accession>H2YF39</accession>
<reference evidence="5" key="2">
    <citation type="submission" date="2025-08" db="UniProtKB">
        <authorList>
            <consortium name="Ensembl"/>
        </authorList>
    </citation>
    <scope>IDENTIFICATION</scope>
</reference>
<dbReference type="GeneTree" id="ENSGT00390000007605"/>
<protein>
    <recommendedName>
        <fullName evidence="2">Protein SHQ1 homolog</fullName>
    </recommendedName>
</protein>
<dbReference type="Pfam" id="PF04925">
    <property type="entry name" value="SHQ1"/>
    <property type="match status" value="1"/>
</dbReference>
<dbReference type="STRING" id="51511.ENSCSAVP00000003937"/>
<dbReference type="InterPro" id="IPR039742">
    <property type="entry name" value="Shq1"/>
</dbReference>
<sequence length="424" mass="49202">MLTPKFKISQSDEFIVVIIHAPYTKVSDVDIFIDHSCFAFHAKPYFLRLELPGCVLEEGSSCKYEVDDGAYTVQICKQQKGEHFKDLDLITTLLEPKKLSKNTPLIEVISAGEVNRSFSPRDNDSEEDVKPTPDVDCSSSFGYGFANQKYGVISKLQVLTDFMSIKHPDDVSFEDRAQLRQAAENLKFDSDYYLADLYEDEHIQNLIKFTPPWMQDADEQWEFTEEENNQLQKLPNKHYIISESEQGLILNGLYDILFAYAYNERVNEGEGCVESPWNIRTLSPTLSWCTACMGVRETTVACARRVMCYPQYRNWELACKVQEDVIRILKRGRRYVLKCFLEIWRIFQTADGSPCYILNDLYITDYCVWLQKVKRCDEILNDFAQEAQKCRIKKEDLKLELELIEEAAELVLNEETEQNVDVDE</sequence>
<evidence type="ECO:0000259" key="4">
    <source>
        <dbReference type="PROSITE" id="PS51203"/>
    </source>
</evidence>
<evidence type="ECO:0000313" key="6">
    <source>
        <dbReference type="Proteomes" id="UP000007875"/>
    </source>
</evidence>
<name>H2YF39_CIOSA</name>
<dbReference type="PANTHER" id="PTHR12967">
    <property type="entry name" value="PROTEIN SHQ1 HOMOLOG"/>
    <property type="match status" value="1"/>
</dbReference>
<feature type="coiled-coil region" evidence="3">
    <location>
        <begin position="380"/>
        <end position="414"/>
    </location>
</feature>
<dbReference type="GO" id="GO:0000493">
    <property type="term" value="P:box H/ACA snoRNP assembly"/>
    <property type="evidence" value="ECO:0007669"/>
    <property type="project" value="InterPro"/>
</dbReference>
<feature type="domain" description="CS" evidence="4">
    <location>
        <begin position="1"/>
        <end position="88"/>
    </location>
</feature>
<dbReference type="Ensembl" id="ENSCSAVT00000003996.1">
    <property type="protein sequence ID" value="ENSCSAVP00000003937.1"/>
    <property type="gene ID" value="ENSCSAVG00000002332.1"/>
</dbReference>
<dbReference type="GO" id="GO:0051082">
    <property type="term" value="F:unfolded protein binding"/>
    <property type="evidence" value="ECO:0007669"/>
    <property type="project" value="TreeGrafter"/>
</dbReference>
<dbReference type="SUPFAM" id="SSF49764">
    <property type="entry name" value="HSP20-like chaperones"/>
    <property type="match status" value="1"/>
</dbReference>
<dbReference type="FunCoup" id="H2YF39">
    <property type="interactions" value="152"/>
</dbReference>
<dbReference type="PROSITE" id="PS51203">
    <property type="entry name" value="CS"/>
    <property type="match status" value="1"/>
</dbReference>
<dbReference type="OMA" id="HNIESAW"/>
<evidence type="ECO:0000256" key="1">
    <source>
        <dbReference type="ARBA" id="ARBA00005607"/>
    </source>
</evidence>
<dbReference type="InterPro" id="IPR007052">
    <property type="entry name" value="CS_dom"/>
</dbReference>
<dbReference type="Pfam" id="PF21413">
    <property type="entry name" value="SHQ1-like_CS"/>
    <property type="match status" value="1"/>
</dbReference>
<dbReference type="AlphaFoldDB" id="H2YF39"/>
<dbReference type="InterPro" id="IPR007009">
    <property type="entry name" value="Shq1_C"/>
</dbReference>
<dbReference type="InParanoid" id="H2YF39"/>
<dbReference type="CDD" id="cd06463">
    <property type="entry name" value="p23_like"/>
    <property type="match status" value="1"/>
</dbReference>
<reference evidence="5" key="3">
    <citation type="submission" date="2025-09" db="UniProtKB">
        <authorList>
            <consortium name="Ensembl"/>
        </authorList>
    </citation>
    <scope>IDENTIFICATION</scope>
</reference>
<dbReference type="eggNOG" id="KOG3247">
    <property type="taxonomic scope" value="Eukaryota"/>
</dbReference>